<comment type="function">
    <text evidence="13">Required for the formation of a threonylcarbamoyl group on adenosine at position 37 (t(6)A37) in tRNAs that read codons beginning with adenine.</text>
</comment>
<evidence type="ECO:0000256" key="2">
    <source>
        <dbReference type="ARBA" id="ARBA00007663"/>
    </source>
</evidence>
<reference evidence="16 17" key="1">
    <citation type="submission" date="2016-12" db="EMBL/GenBank/DDBJ databases">
        <authorList>
            <person name="Song W.-J."/>
            <person name="Kurnit D.M."/>
        </authorList>
    </citation>
    <scope>NUCLEOTIDE SEQUENCE [LARGE SCALE GENOMIC DNA]</scope>
    <source>
        <strain evidence="16 17">CGMCC 1.10808</strain>
    </source>
</reference>
<feature type="binding site" evidence="14">
    <location>
        <position position="152"/>
    </location>
    <ligand>
        <name>ATP</name>
        <dbReference type="ChEBI" id="CHEBI:30616"/>
    </ligand>
</feature>
<evidence type="ECO:0000259" key="15">
    <source>
        <dbReference type="PROSITE" id="PS51163"/>
    </source>
</evidence>
<protein>
    <recommendedName>
        <fullName evidence="4 13">Threonylcarbamoyl-AMP synthase</fullName>
        <shortName evidence="13">TC-AMP synthase</shortName>
        <ecNumber evidence="3 13">2.7.7.87</ecNumber>
    </recommendedName>
    <alternativeName>
        <fullName evidence="11 13">L-threonylcarbamoyladenylate synthase</fullName>
    </alternativeName>
</protein>
<evidence type="ECO:0000313" key="17">
    <source>
        <dbReference type="Proteomes" id="UP000184066"/>
    </source>
</evidence>
<keyword evidence="9 13" id="KW-0547">Nucleotide-binding</keyword>
<keyword evidence="10 13" id="KW-0067">ATP-binding</keyword>
<sequence>MTGRRTQILSADPAGIARAAELLRAGALVAFPTETVYGLGADARDQRAAQAIFAAKGRPGFNPLIVHVADPDAAWRLAAPNAAALALARAFWPGPLSLVLPLRPEAGIAPAVSAGLPTVALRCPAHPTAQALLRAAGVPTAAPSANRSGAVSPTAAAHVAQELEGRIDAILDGGPCPVGLESAIVGFEDDAPVLLRPGGVPLEALEAALGRPLARARTAGEARAGRPDAPGQLASHYAPRATLRLNAAAPAPGEAWLGFGPDPEGVRGPARNLSPAGDLDEAAANLFAMLRALDRELAGGGTIAVAPVPERGLGMAINDRLRRAAAPRGDVRLAP</sequence>
<dbReference type="AlphaFoldDB" id="A0A1M7SSI4"/>
<dbReference type="InterPro" id="IPR010923">
    <property type="entry name" value="T(6)A37_SUA5"/>
</dbReference>
<feature type="binding site" evidence="14">
    <location>
        <position position="144"/>
    </location>
    <ligand>
        <name>ATP</name>
        <dbReference type="ChEBI" id="CHEBI:30616"/>
    </ligand>
</feature>
<name>A0A1M7SSI4_9RHOB</name>
<evidence type="ECO:0000256" key="13">
    <source>
        <dbReference type="PIRNR" id="PIRNR004930"/>
    </source>
</evidence>
<evidence type="ECO:0000313" key="16">
    <source>
        <dbReference type="EMBL" id="SHN61346.1"/>
    </source>
</evidence>
<feature type="binding site" evidence="14">
    <location>
        <position position="237"/>
    </location>
    <ligand>
        <name>ATP</name>
        <dbReference type="ChEBI" id="CHEBI:30616"/>
    </ligand>
</feature>
<dbReference type="Pfam" id="PF01300">
    <property type="entry name" value="Sua5_yciO_yrdC"/>
    <property type="match status" value="1"/>
</dbReference>
<feature type="binding site" evidence="14">
    <location>
        <position position="35"/>
    </location>
    <ligand>
        <name>L-threonine</name>
        <dbReference type="ChEBI" id="CHEBI:57926"/>
    </ligand>
</feature>
<feature type="binding site" evidence="14">
    <location>
        <position position="122"/>
    </location>
    <ligand>
        <name>L-threonine</name>
        <dbReference type="ChEBI" id="CHEBI:57926"/>
    </ligand>
</feature>
<dbReference type="GO" id="GO:0003725">
    <property type="term" value="F:double-stranded RNA binding"/>
    <property type="evidence" value="ECO:0007669"/>
    <property type="project" value="UniProtKB-UniRule"/>
</dbReference>
<dbReference type="InterPro" id="IPR006070">
    <property type="entry name" value="Sua5-like_dom"/>
</dbReference>
<evidence type="ECO:0000256" key="1">
    <source>
        <dbReference type="ARBA" id="ARBA00004496"/>
    </source>
</evidence>
<feature type="binding site" evidence="14">
    <location>
        <position position="62"/>
    </location>
    <ligand>
        <name>ATP</name>
        <dbReference type="ChEBI" id="CHEBI:30616"/>
    </ligand>
</feature>
<evidence type="ECO:0000256" key="14">
    <source>
        <dbReference type="PIRSR" id="PIRSR004930-1"/>
    </source>
</evidence>
<dbReference type="Gene3D" id="3.90.870.10">
    <property type="entry name" value="DHBP synthase"/>
    <property type="match status" value="1"/>
</dbReference>
<dbReference type="STRING" id="1189325.SAMN04488119_101159"/>
<evidence type="ECO:0000256" key="3">
    <source>
        <dbReference type="ARBA" id="ARBA00012584"/>
    </source>
</evidence>
<evidence type="ECO:0000256" key="9">
    <source>
        <dbReference type="ARBA" id="ARBA00022741"/>
    </source>
</evidence>
<gene>
    <name evidence="16" type="ORF">SAMN05216200_103160</name>
</gene>
<feature type="binding site" evidence="14">
    <location>
        <position position="58"/>
    </location>
    <ligand>
        <name>ATP</name>
        <dbReference type="ChEBI" id="CHEBI:30616"/>
    </ligand>
</feature>
<organism evidence="16 17">
    <name type="scientific">Oceanicella actignis</name>
    <dbReference type="NCBI Taxonomy" id="1189325"/>
    <lineage>
        <taxon>Bacteria</taxon>
        <taxon>Pseudomonadati</taxon>
        <taxon>Pseudomonadota</taxon>
        <taxon>Alphaproteobacteria</taxon>
        <taxon>Rhodobacterales</taxon>
        <taxon>Paracoccaceae</taxon>
        <taxon>Oceanicella</taxon>
    </lineage>
</organism>
<dbReference type="InterPro" id="IPR005145">
    <property type="entry name" value="Sua5_C"/>
</dbReference>
<feature type="domain" description="YrdC-like" evidence="15">
    <location>
        <begin position="13"/>
        <end position="200"/>
    </location>
</feature>
<dbReference type="PANTHER" id="PTHR17490:SF16">
    <property type="entry name" value="THREONYLCARBAMOYL-AMP SYNTHASE"/>
    <property type="match status" value="1"/>
</dbReference>
<dbReference type="Pfam" id="PF03481">
    <property type="entry name" value="Sua5_C"/>
    <property type="match status" value="1"/>
</dbReference>
<dbReference type="InterPro" id="IPR050156">
    <property type="entry name" value="TC-AMP_synthase_SUA5"/>
</dbReference>
<dbReference type="PIRSF" id="PIRSF004930">
    <property type="entry name" value="Tln_factor_SUA5"/>
    <property type="match status" value="1"/>
</dbReference>
<evidence type="ECO:0000256" key="4">
    <source>
        <dbReference type="ARBA" id="ARBA00015492"/>
    </source>
</evidence>
<dbReference type="GO" id="GO:0006450">
    <property type="term" value="P:regulation of translational fidelity"/>
    <property type="evidence" value="ECO:0007669"/>
    <property type="project" value="TreeGrafter"/>
</dbReference>
<evidence type="ECO:0000256" key="10">
    <source>
        <dbReference type="ARBA" id="ARBA00022840"/>
    </source>
</evidence>
<dbReference type="Gene3D" id="3.40.50.11030">
    <property type="entry name" value="Threonylcarbamoyl-AMP synthase, C-terminal domain"/>
    <property type="match status" value="1"/>
</dbReference>
<dbReference type="GO" id="GO:0005737">
    <property type="term" value="C:cytoplasm"/>
    <property type="evidence" value="ECO:0007669"/>
    <property type="project" value="UniProtKB-SubCell"/>
</dbReference>
<feature type="binding site" evidence="14">
    <location>
        <position position="182"/>
    </location>
    <ligand>
        <name>L-threonine</name>
        <dbReference type="ChEBI" id="CHEBI:57926"/>
    </ligand>
</feature>
<evidence type="ECO:0000256" key="8">
    <source>
        <dbReference type="ARBA" id="ARBA00022695"/>
    </source>
</evidence>
<dbReference type="GO" id="GO:0061710">
    <property type="term" value="F:L-threonylcarbamoyladenylate synthase"/>
    <property type="evidence" value="ECO:0007669"/>
    <property type="project" value="UniProtKB-EC"/>
</dbReference>
<dbReference type="SUPFAM" id="SSF55821">
    <property type="entry name" value="YrdC/RibB"/>
    <property type="match status" value="1"/>
</dbReference>
<feature type="binding site" evidence="14">
    <location>
        <position position="142"/>
    </location>
    <ligand>
        <name>L-threonine</name>
        <dbReference type="ChEBI" id="CHEBI:57926"/>
    </ligand>
</feature>
<comment type="catalytic activity">
    <reaction evidence="12 13">
        <text>L-threonine + hydrogencarbonate + ATP = L-threonylcarbamoyladenylate + diphosphate + H2O</text>
        <dbReference type="Rhea" id="RHEA:36407"/>
        <dbReference type="ChEBI" id="CHEBI:15377"/>
        <dbReference type="ChEBI" id="CHEBI:17544"/>
        <dbReference type="ChEBI" id="CHEBI:30616"/>
        <dbReference type="ChEBI" id="CHEBI:33019"/>
        <dbReference type="ChEBI" id="CHEBI:57926"/>
        <dbReference type="ChEBI" id="CHEBI:73682"/>
        <dbReference type="EC" id="2.7.7.87"/>
    </reaction>
</comment>
<dbReference type="PROSITE" id="PS51163">
    <property type="entry name" value="YRDC"/>
    <property type="match status" value="1"/>
</dbReference>
<dbReference type="InterPro" id="IPR017945">
    <property type="entry name" value="DHBP_synth_RibB-like_a/b_dom"/>
</dbReference>
<dbReference type="Proteomes" id="UP000184066">
    <property type="component" value="Unassembled WGS sequence"/>
</dbReference>
<dbReference type="InterPro" id="IPR038385">
    <property type="entry name" value="Sua5/YwlC_C"/>
</dbReference>
<comment type="subcellular location">
    <subcellularLocation>
        <location evidence="1 13">Cytoplasm</location>
    </subcellularLocation>
</comment>
<evidence type="ECO:0000256" key="12">
    <source>
        <dbReference type="ARBA" id="ARBA00048366"/>
    </source>
</evidence>
<dbReference type="PANTHER" id="PTHR17490">
    <property type="entry name" value="SUA5"/>
    <property type="match status" value="1"/>
</dbReference>
<feature type="binding site" evidence="14">
    <location>
        <position position="67"/>
    </location>
    <ligand>
        <name>L-threonine</name>
        <dbReference type="ChEBI" id="CHEBI:57926"/>
    </ligand>
</feature>
<dbReference type="RefSeq" id="WP_072746743.1">
    <property type="nucleotide sequence ID" value="NZ_FOHL01000001.1"/>
</dbReference>
<dbReference type="GO" id="GO:0000049">
    <property type="term" value="F:tRNA binding"/>
    <property type="evidence" value="ECO:0007669"/>
    <property type="project" value="TreeGrafter"/>
</dbReference>
<keyword evidence="17" id="KW-1185">Reference proteome</keyword>
<feature type="binding site" evidence="14">
    <location>
        <position position="196"/>
    </location>
    <ligand>
        <name>ATP</name>
        <dbReference type="ChEBI" id="CHEBI:30616"/>
    </ligand>
</feature>
<comment type="similarity">
    <text evidence="2 13">Belongs to the SUA5 family.</text>
</comment>
<dbReference type="GO" id="GO:0008033">
    <property type="term" value="P:tRNA processing"/>
    <property type="evidence" value="ECO:0007669"/>
    <property type="project" value="UniProtKB-KW"/>
</dbReference>
<keyword evidence="5 13" id="KW-0963">Cytoplasm</keyword>
<evidence type="ECO:0000256" key="6">
    <source>
        <dbReference type="ARBA" id="ARBA00022679"/>
    </source>
</evidence>
<dbReference type="NCBIfam" id="TIGR00057">
    <property type="entry name" value="L-threonylcarbamoyladenylate synthase"/>
    <property type="match status" value="1"/>
</dbReference>
<feature type="binding site" evidence="14">
    <location>
        <position position="118"/>
    </location>
    <ligand>
        <name>ATP</name>
        <dbReference type="ChEBI" id="CHEBI:30616"/>
    </ligand>
</feature>
<proteinExistence type="inferred from homology"/>
<evidence type="ECO:0000256" key="7">
    <source>
        <dbReference type="ARBA" id="ARBA00022694"/>
    </source>
</evidence>
<accession>A0A1M7SSI4</accession>
<dbReference type="EMBL" id="FRDL01000003">
    <property type="protein sequence ID" value="SHN61346.1"/>
    <property type="molecule type" value="Genomic_DNA"/>
</dbReference>
<evidence type="ECO:0000256" key="11">
    <source>
        <dbReference type="ARBA" id="ARBA00029774"/>
    </source>
</evidence>
<dbReference type="OrthoDB" id="9814580at2"/>
<evidence type="ECO:0000256" key="5">
    <source>
        <dbReference type="ARBA" id="ARBA00022490"/>
    </source>
</evidence>
<dbReference type="GO" id="GO:0005524">
    <property type="term" value="F:ATP binding"/>
    <property type="evidence" value="ECO:0007669"/>
    <property type="project" value="UniProtKB-UniRule"/>
</dbReference>
<keyword evidence="7 13" id="KW-0819">tRNA processing</keyword>
<keyword evidence="6 13" id="KW-0808">Transferase</keyword>
<dbReference type="EC" id="2.7.7.87" evidence="3 13"/>
<keyword evidence="8 13" id="KW-0548">Nucleotidyltransferase</keyword>